<dbReference type="SUPFAM" id="SSF56024">
    <property type="entry name" value="Phospholipase D/nuclease"/>
    <property type="match status" value="2"/>
</dbReference>
<evidence type="ECO:0000256" key="5">
    <source>
        <dbReference type="ARBA" id="ARBA00022801"/>
    </source>
</evidence>
<protein>
    <recommendedName>
        <fullName evidence="2 9">Phospholipase D</fullName>
        <ecNumber evidence="2 9">3.1.4.4</ecNumber>
    </recommendedName>
</protein>
<dbReference type="InterPro" id="IPR015679">
    <property type="entry name" value="PLipase_D_fam"/>
</dbReference>
<evidence type="ECO:0000256" key="9">
    <source>
        <dbReference type="PIRNR" id="PIRNR036470"/>
    </source>
</evidence>
<dbReference type="InterPro" id="IPR001736">
    <property type="entry name" value="PLipase_D/transphosphatidylase"/>
</dbReference>
<comment type="similarity">
    <text evidence="9">Belongs to the phospholipase D family. C2-PLD subfamily.</text>
</comment>
<accession>A0A978W325</accession>
<dbReference type="Gene3D" id="3.30.870.10">
    <property type="entry name" value="Endonuclease Chain A"/>
    <property type="match status" value="2"/>
</dbReference>
<dbReference type="InterPro" id="IPR035892">
    <property type="entry name" value="C2_domain_sf"/>
</dbReference>
<gene>
    <name evidence="11" type="ORF">FEM48_Zijuj01G0192300</name>
</gene>
<dbReference type="AlphaFoldDB" id="A0A978W325"/>
<evidence type="ECO:0000313" key="12">
    <source>
        <dbReference type="Proteomes" id="UP000813462"/>
    </source>
</evidence>
<comment type="function">
    <text evidence="9">Hydrolyzes glycerol-phospholipids at the terminal phosphodiesteric bond.</text>
</comment>
<feature type="domain" description="PLD phosphodiesterase" evidence="10">
    <location>
        <begin position="300"/>
        <end position="340"/>
    </location>
</feature>
<evidence type="ECO:0000256" key="1">
    <source>
        <dbReference type="ARBA" id="ARBA00000798"/>
    </source>
</evidence>
<comment type="catalytic activity">
    <reaction evidence="1 9">
        <text>a 1,2-diacyl-sn-glycero-3-phosphocholine + H2O = a 1,2-diacyl-sn-glycero-3-phosphate + choline + H(+)</text>
        <dbReference type="Rhea" id="RHEA:14445"/>
        <dbReference type="ChEBI" id="CHEBI:15354"/>
        <dbReference type="ChEBI" id="CHEBI:15377"/>
        <dbReference type="ChEBI" id="CHEBI:15378"/>
        <dbReference type="ChEBI" id="CHEBI:57643"/>
        <dbReference type="ChEBI" id="CHEBI:58608"/>
        <dbReference type="EC" id="3.1.4.4"/>
    </reaction>
</comment>
<comment type="cofactor">
    <cofactor evidence="9">
        <name>Ca(2+)</name>
        <dbReference type="ChEBI" id="CHEBI:29108"/>
    </cofactor>
</comment>
<organism evidence="11 12">
    <name type="scientific">Ziziphus jujuba var. spinosa</name>
    <dbReference type="NCBI Taxonomy" id="714518"/>
    <lineage>
        <taxon>Eukaryota</taxon>
        <taxon>Viridiplantae</taxon>
        <taxon>Streptophyta</taxon>
        <taxon>Embryophyta</taxon>
        <taxon>Tracheophyta</taxon>
        <taxon>Spermatophyta</taxon>
        <taxon>Magnoliopsida</taxon>
        <taxon>eudicotyledons</taxon>
        <taxon>Gunneridae</taxon>
        <taxon>Pentapetalae</taxon>
        <taxon>rosids</taxon>
        <taxon>fabids</taxon>
        <taxon>Rosales</taxon>
        <taxon>Rhamnaceae</taxon>
        <taxon>Paliureae</taxon>
        <taxon>Ziziphus</taxon>
    </lineage>
</organism>
<dbReference type="Pfam" id="PF00614">
    <property type="entry name" value="PLDc"/>
    <property type="match status" value="2"/>
</dbReference>
<keyword evidence="5 9" id="KW-0378">Hydrolase</keyword>
<dbReference type="GO" id="GO:0046470">
    <property type="term" value="P:phosphatidylcholine metabolic process"/>
    <property type="evidence" value="ECO:0007669"/>
    <property type="project" value="InterPro"/>
</dbReference>
<name>A0A978W325_ZIZJJ</name>
<evidence type="ECO:0000256" key="8">
    <source>
        <dbReference type="ARBA" id="ARBA00023098"/>
    </source>
</evidence>
<sequence>MASIQLHGVIDATIFEVDKLPGGWWMSFLKVLYSYKLKEIFGYKASARLYATIHLDNAKVAATRRLEFDKDSPPQWQQSFHIYSAHLATQVIISFKVTGFQTTQVIGRAYMQAEELLSGKPVDKWLEILDEKHHKPLSGAPKIHVELRFSRATAHPNWSQGIKTPDFPGVPYTFFTQRNGCRATLYQDAHVLDEFVPKIPFPPGYKPHRCWEDVFDAVSNAKHLIYIAGWTVYTEITLIRDPRRPKPGGGITLGELLEKKANEGVRVLILIWEDKTTVEHISGKNGYSLSRDEQILPGYKSPLHHQKIVVVDSEIPNGESSSKKRRIVSFIGGIDLSDGRYDNQSHSLFRTLNTVHRNDFYQNGFSDASILKGGPREPWHDIHCRLEGAIAWDVLTNFEQRWRKQGGGEDLLVHLSEHGDIFIPPSPVLSPEDSETWNIQLFRSIDEGAVDYSWPNEFHHNVFFNLDLVNGKDHAIERSIQDAYINAIRRAKNFIYIENQYFLGSSFGWNTQGHNLGKVGAWNLIPKELSLKIVSKIEAGERFTVYVVIPMFPEGIPDALPVQPILFWQMMTMDMMYRDIARAIKAKGLKVEPKDYLTFLCVGNREIKKSGEYEPPEKPKDGTDYSRAQKSRRYMIYVHSKMMIVDDEYIIVGSANINQRSMDGARDTEIAMGAYQPHHLATTQPARGLIHGQRLALWYEHLGIFDDTFLKPESIQCVRKVNEIAKKNWSLYIQEKLDDLPGHLLSYPIEVLHDGQVTILPGSEFFPDTRAPVLGAKTDLLPSVITT</sequence>
<evidence type="ECO:0000313" key="11">
    <source>
        <dbReference type="EMBL" id="KAH7546359.1"/>
    </source>
</evidence>
<dbReference type="GO" id="GO:0009395">
    <property type="term" value="P:phospholipid catabolic process"/>
    <property type="evidence" value="ECO:0007669"/>
    <property type="project" value="TreeGrafter"/>
</dbReference>
<comment type="caution">
    <text evidence="11">The sequence shown here is derived from an EMBL/GenBank/DDBJ whole genome shotgun (WGS) entry which is preliminary data.</text>
</comment>
<feature type="domain" description="PLD phosphodiesterase" evidence="10">
    <location>
        <begin position="634"/>
        <end position="661"/>
    </location>
</feature>
<dbReference type="PIRSF" id="PIRSF036470">
    <property type="entry name" value="PLD_plant"/>
    <property type="match status" value="1"/>
</dbReference>
<dbReference type="Pfam" id="PF12357">
    <property type="entry name" value="PLD_C"/>
    <property type="match status" value="1"/>
</dbReference>
<reference evidence="11" key="1">
    <citation type="journal article" date="2021" name="Front. Plant Sci.">
        <title>Chromosome-Scale Genome Assembly for Chinese Sour Jujube and Insights Into Its Genome Evolution and Domestication Signature.</title>
        <authorList>
            <person name="Shen L.-Y."/>
            <person name="Luo H."/>
            <person name="Wang X.-L."/>
            <person name="Wang X.-M."/>
            <person name="Qiu X.-J."/>
            <person name="Liu H."/>
            <person name="Zhou S.-S."/>
            <person name="Jia K.-H."/>
            <person name="Nie S."/>
            <person name="Bao Y.-T."/>
            <person name="Zhang R.-G."/>
            <person name="Yun Q.-Z."/>
            <person name="Chai Y.-H."/>
            <person name="Lu J.-Y."/>
            <person name="Li Y."/>
            <person name="Zhao S.-W."/>
            <person name="Mao J.-F."/>
            <person name="Jia S.-G."/>
            <person name="Mao Y.-M."/>
        </authorList>
    </citation>
    <scope>NUCLEOTIDE SEQUENCE</scope>
    <source>
        <strain evidence="11">AT0</strain>
        <tissue evidence="11">Leaf</tissue>
    </source>
</reference>
<keyword evidence="6 9" id="KW-0106">Calcium</keyword>
<keyword evidence="4" id="KW-0677">Repeat</keyword>
<evidence type="ECO:0000256" key="7">
    <source>
        <dbReference type="ARBA" id="ARBA00022963"/>
    </source>
</evidence>
<dbReference type="InterPro" id="IPR024632">
    <property type="entry name" value="PLipase_D_C"/>
</dbReference>
<dbReference type="PANTHER" id="PTHR18896:SF193">
    <property type="entry name" value="PHOSPHOLIPASE D"/>
    <property type="match status" value="1"/>
</dbReference>
<keyword evidence="8" id="KW-0443">Lipid metabolism</keyword>
<evidence type="ECO:0000256" key="3">
    <source>
        <dbReference type="ARBA" id="ARBA00022723"/>
    </source>
</evidence>
<proteinExistence type="inferred from homology"/>
<dbReference type="SUPFAM" id="SSF49562">
    <property type="entry name" value="C2 domain (Calcium/lipid-binding domain, CaLB)"/>
    <property type="match status" value="1"/>
</dbReference>
<keyword evidence="7 9" id="KW-0442">Lipid degradation</keyword>
<dbReference type="EMBL" id="JAEACU010000001">
    <property type="protein sequence ID" value="KAH7546359.1"/>
    <property type="molecule type" value="Genomic_DNA"/>
</dbReference>
<dbReference type="SMART" id="SM00155">
    <property type="entry name" value="PLDc"/>
    <property type="match status" value="2"/>
</dbReference>
<dbReference type="GO" id="GO:0005886">
    <property type="term" value="C:plasma membrane"/>
    <property type="evidence" value="ECO:0007669"/>
    <property type="project" value="TreeGrafter"/>
</dbReference>
<dbReference type="InterPro" id="IPR011402">
    <property type="entry name" value="PLipase_D_pln"/>
</dbReference>
<dbReference type="PROSITE" id="PS50035">
    <property type="entry name" value="PLD"/>
    <property type="match status" value="2"/>
</dbReference>
<evidence type="ECO:0000256" key="2">
    <source>
        <dbReference type="ARBA" id="ARBA00012027"/>
    </source>
</evidence>
<evidence type="ECO:0000256" key="4">
    <source>
        <dbReference type="ARBA" id="ARBA00022737"/>
    </source>
</evidence>
<dbReference type="Proteomes" id="UP000813462">
    <property type="component" value="Unassembled WGS sequence"/>
</dbReference>
<evidence type="ECO:0000259" key="10">
    <source>
        <dbReference type="PROSITE" id="PS50035"/>
    </source>
</evidence>
<evidence type="ECO:0000256" key="6">
    <source>
        <dbReference type="ARBA" id="ARBA00022837"/>
    </source>
</evidence>
<dbReference type="PANTHER" id="PTHR18896">
    <property type="entry name" value="PHOSPHOLIPASE D"/>
    <property type="match status" value="1"/>
</dbReference>
<dbReference type="GO" id="GO:0004630">
    <property type="term" value="F:phospholipase D activity"/>
    <property type="evidence" value="ECO:0007669"/>
    <property type="project" value="UniProtKB-EC"/>
</dbReference>
<dbReference type="EC" id="3.1.4.4" evidence="2 9"/>
<dbReference type="GO" id="GO:0005509">
    <property type="term" value="F:calcium ion binding"/>
    <property type="evidence" value="ECO:0007669"/>
    <property type="project" value="InterPro"/>
</dbReference>
<keyword evidence="3" id="KW-0479">Metal-binding</keyword>